<accession>A0ABY9WBG0</accession>
<dbReference type="GeneID" id="301124670"/>
<gene>
    <name evidence="1" type="ORF">RI196_01795</name>
</gene>
<dbReference type="RefSeq" id="WP_311066791.1">
    <property type="nucleotide sequence ID" value="NZ_CP134501.1"/>
</dbReference>
<organism evidence="1 2">
    <name type="scientific">Aeribacillus composti</name>
    <dbReference type="NCBI Taxonomy" id="1868734"/>
    <lineage>
        <taxon>Bacteria</taxon>
        <taxon>Bacillati</taxon>
        <taxon>Bacillota</taxon>
        <taxon>Bacilli</taxon>
        <taxon>Bacillales</taxon>
        <taxon>Bacillaceae</taxon>
        <taxon>Aeribacillus</taxon>
    </lineage>
</organism>
<dbReference type="Proteomes" id="UP001303701">
    <property type="component" value="Chromosome"/>
</dbReference>
<reference evidence="1 2" key="1">
    <citation type="submission" date="2023-09" db="EMBL/GenBank/DDBJ databases">
        <title>Different Types of Thermotolerant Ring-Cleaving Dioxygenases derived from Aeribacillus composti HB-1 applied for multiple aromatic hydrocarbons removal.</title>
        <authorList>
            <person name="Cao L."/>
            <person name="Li M."/>
            <person name="Ma T."/>
        </authorList>
    </citation>
    <scope>NUCLEOTIDE SEQUENCE [LARGE SCALE GENOMIC DNA]</scope>
    <source>
        <strain evidence="1 2">HB-1</strain>
    </source>
</reference>
<proteinExistence type="predicted"/>
<evidence type="ECO:0000313" key="2">
    <source>
        <dbReference type="Proteomes" id="UP001303701"/>
    </source>
</evidence>
<keyword evidence="2" id="KW-1185">Reference proteome</keyword>
<name>A0ABY9WBG0_9BACI</name>
<protein>
    <submittedName>
        <fullName evidence="1">Uncharacterized protein</fullName>
    </submittedName>
</protein>
<dbReference type="EMBL" id="CP134501">
    <property type="protein sequence ID" value="WNF33469.1"/>
    <property type="molecule type" value="Genomic_DNA"/>
</dbReference>
<sequence length="79" mass="8688">MYFSFALIFSSVGTAGISTVKASQFKDEEIIYNQDISNFEVLEDGVLIDGKFYSPEEFEEYLKSAEIVVLSDGNGGSSI</sequence>
<evidence type="ECO:0000313" key="1">
    <source>
        <dbReference type="EMBL" id="WNF33469.1"/>
    </source>
</evidence>